<accession>K7A7N5</accession>
<protein>
    <recommendedName>
        <fullName evidence="3">Response regulatory domain-containing protein</fullName>
    </recommendedName>
</protein>
<dbReference type="KEGG" id="gps:C427_4359"/>
<dbReference type="PANTHER" id="PTHR44591">
    <property type="entry name" value="STRESS RESPONSE REGULATOR PROTEIN 1"/>
    <property type="match status" value="1"/>
</dbReference>
<keyword evidence="1 2" id="KW-0597">Phosphoprotein</keyword>
<organism evidence="4 5">
    <name type="scientific">Paraglaciecola psychrophila 170</name>
    <dbReference type="NCBI Taxonomy" id="1129794"/>
    <lineage>
        <taxon>Bacteria</taxon>
        <taxon>Pseudomonadati</taxon>
        <taxon>Pseudomonadota</taxon>
        <taxon>Gammaproteobacteria</taxon>
        <taxon>Alteromonadales</taxon>
        <taxon>Alteromonadaceae</taxon>
        <taxon>Paraglaciecola</taxon>
    </lineage>
</organism>
<dbReference type="AlphaFoldDB" id="K7A7N5"/>
<dbReference type="PANTHER" id="PTHR44591:SF3">
    <property type="entry name" value="RESPONSE REGULATORY DOMAIN-CONTAINING PROTEIN"/>
    <property type="match status" value="1"/>
</dbReference>
<feature type="domain" description="Response regulatory" evidence="3">
    <location>
        <begin position="5"/>
        <end position="122"/>
    </location>
</feature>
<dbReference type="PROSITE" id="PS50110">
    <property type="entry name" value="RESPONSE_REGULATORY"/>
    <property type="match status" value="1"/>
</dbReference>
<dbReference type="SMART" id="SM00448">
    <property type="entry name" value="REC"/>
    <property type="match status" value="1"/>
</dbReference>
<dbReference type="HOGENOM" id="CLU_000445_69_11_6"/>
<name>K7A7N5_9ALTE</name>
<dbReference type="CDD" id="cd17534">
    <property type="entry name" value="REC_DC-like"/>
    <property type="match status" value="1"/>
</dbReference>
<reference evidence="4 5" key="1">
    <citation type="journal article" date="2013" name="Genome Announc.">
        <title>Complete Genome Sequence of Glaciecola psychrophila Strain 170T.</title>
        <authorList>
            <person name="Yin J."/>
            <person name="Chen J."/>
            <person name="Liu G."/>
            <person name="Yu Y."/>
            <person name="Song L."/>
            <person name="Wang X."/>
            <person name="Qu X."/>
        </authorList>
    </citation>
    <scope>NUCLEOTIDE SEQUENCE [LARGE SCALE GENOMIC DNA]</scope>
    <source>
        <strain evidence="4 5">170</strain>
    </source>
</reference>
<dbReference type="eggNOG" id="COG0784">
    <property type="taxonomic scope" value="Bacteria"/>
</dbReference>
<sequence>MTKKRVLIVEDQAITAFDESEIMRELGYEVTGIAMSAEEAIIQSHRDLPDLILMDIKLSGDMNGLQATLIIQERDNIPVIYVTAYGDKTVSVSGKLPIPDGIGYIVKPFNKEELKNEVERVLSLSSSERL</sequence>
<dbReference type="SUPFAM" id="SSF52172">
    <property type="entry name" value="CheY-like"/>
    <property type="match status" value="1"/>
</dbReference>
<dbReference type="OrthoDB" id="8874570at2"/>
<dbReference type="Pfam" id="PF00072">
    <property type="entry name" value="Response_reg"/>
    <property type="match status" value="1"/>
</dbReference>
<dbReference type="InterPro" id="IPR050595">
    <property type="entry name" value="Bact_response_regulator"/>
</dbReference>
<proteinExistence type="predicted"/>
<gene>
    <name evidence="4" type="ORF">C427_4359</name>
</gene>
<dbReference type="STRING" id="1129794.C427_4359"/>
<evidence type="ECO:0000256" key="1">
    <source>
        <dbReference type="ARBA" id="ARBA00022553"/>
    </source>
</evidence>
<dbReference type="InterPro" id="IPR001789">
    <property type="entry name" value="Sig_transdc_resp-reg_receiver"/>
</dbReference>
<evidence type="ECO:0000313" key="5">
    <source>
        <dbReference type="Proteomes" id="UP000011864"/>
    </source>
</evidence>
<dbReference type="Gene3D" id="3.40.50.2300">
    <property type="match status" value="1"/>
</dbReference>
<dbReference type="PATRIC" id="fig|1129794.4.peg.4342"/>
<dbReference type="GO" id="GO:0000160">
    <property type="term" value="P:phosphorelay signal transduction system"/>
    <property type="evidence" value="ECO:0007669"/>
    <property type="project" value="InterPro"/>
</dbReference>
<evidence type="ECO:0000259" key="3">
    <source>
        <dbReference type="PROSITE" id="PS50110"/>
    </source>
</evidence>
<dbReference type="Proteomes" id="UP000011864">
    <property type="component" value="Chromosome"/>
</dbReference>
<dbReference type="EMBL" id="CP003837">
    <property type="protein sequence ID" value="AGH46461.1"/>
    <property type="molecule type" value="Genomic_DNA"/>
</dbReference>
<keyword evidence="5" id="KW-1185">Reference proteome</keyword>
<evidence type="ECO:0000256" key="2">
    <source>
        <dbReference type="PROSITE-ProRule" id="PRU00169"/>
    </source>
</evidence>
<evidence type="ECO:0000313" key="4">
    <source>
        <dbReference type="EMBL" id="AGH46461.1"/>
    </source>
</evidence>
<dbReference type="InterPro" id="IPR011006">
    <property type="entry name" value="CheY-like_superfamily"/>
</dbReference>
<feature type="modified residue" description="4-aspartylphosphate" evidence="2">
    <location>
        <position position="55"/>
    </location>
</feature>